<gene>
    <name evidence="9" type="ORF">ACFOET_21225</name>
</gene>
<dbReference type="RefSeq" id="WP_379026467.1">
    <property type="nucleotide sequence ID" value="NZ_JBHRTA010000062.1"/>
</dbReference>
<dbReference type="InterPro" id="IPR001567">
    <property type="entry name" value="Pept_M3A_M3B_dom"/>
</dbReference>
<dbReference type="SUPFAM" id="SSF55486">
    <property type="entry name" value="Metalloproteases ('zincins'), catalytic domain"/>
    <property type="match status" value="1"/>
</dbReference>
<evidence type="ECO:0000256" key="1">
    <source>
        <dbReference type="ARBA" id="ARBA00006040"/>
    </source>
</evidence>
<dbReference type="InterPro" id="IPR045090">
    <property type="entry name" value="Pept_M3A_M3B"/>
</dbReference>
<keyword evidence="5 7" id="KW-0862">Zinc</keyword>
<evidence type="ECO:0000256" key="7">
    <source>
        <dbReference type="RuleBase" id="RU003435"/>
    </source>
</evidence>
<comment type="cofactor">
    <cofactor evidence="7">
        <name>Zn(2+)</name>
        <dbReference type="ChEBI" id="CHEBI:29105"/>
    </cofactor>
    <text evidence="7">Binds 1 zinc ion.</text>
</comment>
<dbReference type="Gene3D" id="3.40.390.10">
    <property type="entry name" value="Collagenase (Catalytic Domain)"/>
    <property type="match status" value="1"/>
</dbReference>
<evidence type="ECO:0000256" key="6">
    <source>
        <dbReference type="ARBA" id="ARBA00023049"/>
    </source>
</evidence>
<dbReference type="Gene3D" id="1.10.1370.10">
    <property type="entry name" value="Neurolysin, domain 3"/>
    <property type="match status" value="1"/>
</dbReference>
<dbReference type="PANTHER" id="PTHR43660:SF1">
    <property type="entry name" value="DIPEPTIDYL CARBOXYPEPTIDASE"/>
    <property type="match status" value="1"/>
</dbReference>
<dbReference type="Proteomes" id="UP001595526">
    <property type="component" value="Unassembled WGS sequence"/>
</dbReference>
<dbReference type="Pfam" id="PF01432">
    <property type="entry name" value="Peptidase_M3"/>
    <property type="match status" value="1"/>
</dbReference>
<evidence type="ECO:0000256" key="5">
    <source>
        <dbReference type="ARBA" id="ARBA00022833"/>
    </source>
</evidence>
<keyword evidence="4 7" id="KW-0378">Hydrolase</keyword>
<dbReference type="InterPro" id="IPR024079">
    <property type="entry name" value="MetalloPept_cat_dom_sf"/>
</dbReference>
<dbReference type="CDD" id="cd06456">
    <property type="entry name" value="M3A_DCP"/>
    <property type="match status" value="1"/>
</dbReference>
<comment type="caution">
    <text evidence="9">The sequence shown here is derived from an EMBL/GenBank/DDBJ whole genome shotgun (WGS) entry which is preliminary data.</text>
</comment>
<feature type="domain" description="Peptidase M3A/M3B catalytic" evidence="8">
    <location>
        <begin position="253"/>
        <end position="698"/>
    </location>
</feature>
<keyword evidence="10" id="KW-1185">Reference proteome</keyword>
<evidence type="ECO:0000259" key="8">
    <source>
        <dbReference type="Pfam" id="PF01432"/>
    </source>
</evidence>
<name>A0ABV7JY19_9SPHI</name>
<proteinExistence type="inferred from homology"/>
<dbReference type="EMBL" id="JBHRTA010000062">
    <property type="protein sequence ID" value="MFC3200157.1"/>
    <property type="molecule type" value="Genomic_DNA"/>
</dbReference>
<evidence type="ECO:0000256" key="3">
    <source>
        <dbReference type="ARBA" id="ARBA00022723"/>
    </source>
</evidence>
<sequence>MNRKRILPVLMISIGSLASCENHEATADNPFFASYDTPFEVPPFDRIKDEHFKPAYEEALKRHSAEVDSIAAIAEAPTFENTIVALENAGELLTRVSYVFSNLNSSTTNPTLQALDKELAPRLAAHRDNITLNAQLFERVKAVWDQHESLGLDGEQTMLLERTYKNFVRNGANLSDEDKATLRDINAQLAELTTQFGQNILAAVNAYELVIDKEEDLSGLPENVKAAAAETAKAKGHNGKWVFTLSNASVMPFLQYADNRDLRREIWEAYKNRAGSGEYNNSEILIKIANLRLQKANLLGYPTHAHYVLEEAMAENPANVKKLLDDLWAPAIKKAKEEAYDVQKAIEASGESFKAAPYDWRYYAEKIRQERFSLSEEELQPYFSLDAVRQGAFDVANKLFGISFRKLDDMPIYHPEVEAYEALEADGSHIGVFYVDYFPRESKRSGAWMSSFRMQYNENGQRVAPIIVNVCNFTRPVGEQPSLLTFDEANTLFHEFGHALHGLLSNVNYRSLAGTSVSRDFVELPSQVMENWAEDPAVLKEYAKHYETGEPISDELIAKLENAGTFGQGFATVEYLASSILDYDYHTITDSITVSAQEFEKTSMAKAGLIEEIIPRHSSTYFQHIFSGGYSAGYYSYIWAEVLDADAFAAFKEKGLYDQATAASFRENVLEKGGTEKPAELYRRFRGQDPDPIHLMRKRGLD</sequence>
<dbReference type="PANTHER" id="PTHR43660">
    <property type="entry name" value="DIPEPTIDYL CARBOXYPEPTIDASE"/>
    <property type="match status" value="1"/>
</dbReference>
<dbReference type="InterPro" id="IPR034005">
    <property type="entry name" value="M3A_DCP"/>
</dbReference>
<organism evidence="9 10">
    <name type="scientific">Parapedobacter deserti</name>
    <dbReference type="NCBI Taxonomy" id="1912957"/>
    <lineage>
        <taxon>Bacteria</taxon>
        <taxon>Pseudomonadati</taxon>
        <taxon>Bacteroidota</taxon>
        <taxon>Sphingobacteriia</taxon>
        <taxon>Sphingobacteriales</taxon>
        <taxon>Sphingobacteriaceae</taxon>
        <taxon>Parapedobacter</taxon>
    </lineage>
</organism>
<keyword evidence="2 7" id="KW-0645">Protease</keyword>
<comment type="similarity">
    <text evidence="1 7">Belongs to the peptidase M3 family.</text>
</comment>
<reference evidence="10" key="1">
    <citation type="journal article" date="2019" name="Int. J. Syst. Evol. Microbiol.">
        <title>The Global Catalogue of Microorganisms (GCM) 10K type strain sequencing project: providing services to taxonomists for standard genome sequencing and annotation.</title>
        <authorList>
            <consortium name="The Broad Institute Genomics Platform"/>
            <consortium name="The Broad Institute Genome Sequencing Center for Infectious Disease"/>
            <person name="Wu L."/>
            <person name="Ma J."/>
        </authorList>
    </citation>
    <scope>NUCLEOTIDE SEQUENCE [LARGE SCALE GENOMIC DNA]</scope>
    <source>
        <strain evidence="10">KCTC 52416</strain>
    </source>
</reference>
<evidence type="ECO:0000313" key="10">
    <source>
        <dbReference type="Proteomes" id="UP001595526"/>
    </source>
</evidence>
<dbReference type="InterPro" id="IPR024077">
    <property type="entry name" value="Neurolysin/TOP_dom2"/>
</dbReference>
<evidence type="ECO:0000313" key="9">
    <source>
        <dbReference type="EMBL" id="MFC3200157.1"/>
    </source>
</evidence>
<accession>A0ABV7JY19</accession>
<keyword evidence="6 7" id="KW-0482">Metalloprotease</keyword>
<keyword evidence="3 7" id="KW-0479">Metal-binding</keyword>
<dbReference type="PROSITE" id="PS51257">
    <property type="entry name" value="PROKAR_LIPOPROTEIN"/>
    <property type="match status" value="1"/>
</dbReference>
<evidence type="ECO:0000256" key="4">
    <source>
        <dbReference type="ARBA" id="ARBA00022801"/>
    </source>
</evidence>
<protein>
    <submittedName>
        <fullName evidence="9">M3 family metallopeptidase</fullName>
    </submittedName>
</protein>
<evidence type="ECO:0000256" key="2">
    <source>
        <dbReference type="ARBA" id="ARBA00022670"/>
    </source>
</evidence>